<keyword evidence="9" id="KW-1185">Reference proteome</keyword>
<dbReference type="Proteomes" id="UP001164761">
    <property type="component" value="Chromosome"/>
</dbReference>
<evidence type="ECO:0000256" key="4">
    <source>
        <dbReference type="ARBA" id="ARBA00022989"/>
    </source>
</evidence>
<keyword evidence="2" id="KW-0813">Transport</keyword>
<evidence type="ECO:0000256" key="3">
    <source>
        <dbReference type="ARBA" id="ARBA00022692"/>
    </source>
</evidence>
<dbReference type="InterPro" id="IPR050549">
    <property type="entry name" value="MFS_Trehalose_Transporter"/>
</dbReference>
<feature type="domain" description="Major facilitator superfamily (MFS) profile" evidence="7">
    <location>
        <begin position="1"/>
        <end position="246"/>
    </location>
</feature>
<organism evidence="8 9">
    <name type="scientific">Alicyclobacillus fastidiosus</name>
    <dbReference type="NCBI Taxonomy" id="392011"/>
    <lineage>
        <taxon>Bacteria</taxon>
        <taxon>Bacillati</taxon>
        <taxon>Bacillota</taxon>
        <taxon>Bacilli</taxon>
        <taxon>Bacillales</taxon>
        <taxon>Alicyclobacillaceae</taxon>
        <taxon>Alicyclobacillus</taxon>
    </lineage>
</organism>
<evidence type="ECO:0000313" key="9">
    <source>
        <dbReference type="Proteomes" id="UP001164761"/>
    </source>
</evidence>
<sequence>MRYIYMNESPMWAAENLPLTDTAKILERTYKISVRVEADSLTVPKKGQRIPVSILFSKKYRGRSVLSMVVSGTQAMQYFAIGFYIPVISTYIFGKGMVHSLTGTLIFNLFGIIGGFGGAYLSSRYGMRKLAIWGYVVAGLSLLFAGFTNGNIPAILGVIPIAVFILAHSIGPGAQGKTMAALSYPTSMRALGTGGAEAASRVGSIIGFFFFPILLSATGLSITLVALTICPLIGWIACVAIRWEPNGQDVEHDLYVPSPIVQKVNG</sequence>
<evidence type="ECO:0000313" key="8">
    <source>
        <dbReference type="EMBL" id="WAH43068.1"/>
    </source>
</evidence>
<dbReference type="PANTHER" id="PTHR48021:SF1">
    <property type="entry name" value="GH07001P-RELATED"/>
    <property type="match status" value="1"/>
</dbReference>
<evidence type="ECO:0000256" key="6">
    <source>
        <dbReference type="SAM" id="Phobius"/>
    </source>
</evidence>
<reference evidence="8" key="1">
    <citation type="submission" date="2022-08" db="EMBL/GenBank/DDBJ databases">
        <title>Alicyclobacillus fastidiosus DSM 17978, complete genome.</title>
        <authorList>
            <person name="Wang Q."/>
            <person name="Cai R."/>
            <person name="Wang Z."/>
        </authorList>
    </citation>
    <scope>NUCLEOTIDE SEQUENCE</scope>
    <source>
        <strain evidence="8">DSM 17978</strain>
    </source>
</reference>
<feature type="transmembrane region" description="Helical" evidence="6">
    <location>
        <begin position="105"/>
        <end position="123"/>
    </location>
</feature>
<evidence type="ECO:0000256" key="5">
    <source>
        <dbReference type="ARBA" id="ARBA00023136"/>
    </source>
</evidence>
<evidence type="ECO:0000256" key="1">
    <source>
        <dbReference type="ARBA" id="ARBA00004651"/>
    </source>
</evidence>
<evidence type="ECO:0000256" key="2">
    <source>
        <dbReference type="ARBA" id="ARBA00022448"/>
    </source>
</evidence>
<feature type="transmembrane region" description="Helical" evidence="6">
    <location>
        <begin position="154"/>
        <end position="174"/>
    </location>
</feature>
<name>A0ABY6ZKF5_9BACL</name>
<accession>A0ABY6ZKF5</accession>
<keyword evidence="5 6" id="KW-0472">Membrane</keyword>
<evidence type="ECO:0000259" key="7">
    <source>
        <dbReference type="PROSITE" id="PS50850"/>
    </source>
</evidence>
<keyword evidence="3 6" id="KW-0812">Transmembrane</keyword>
<dbReference type="InterPro" id="IPR005828">
    <property type="entry name" value="MFS_sugar_transport-like"/>
</dbReference>
<comment type="subcellular location">
    <subcellularLocation>
        <location evidence="1">Cell membrane</location>
        <topology evidence="1">Multi-pass membrane protein</topology>
    </subcellularLocation>
</comment>
<proteinExistence type="predicted"/>
<dbReference type="SUPFAM" id="SSF103473">
    <property type="entry name" value="MFS general substrate transporter"/>
    <property type="match status" value="1"/>
</dbReference>
<feature type="transmembrane region" description="Helical" evidence="6">
    <location>
        <begin position="130"/>
        <end position="148"/>
    </location>
</feature>
<dbReference type="InterPro" id="IPR020846">
    <property type="entry name" value="MFS_dom"/>
</dbReference>
<dbReference type="PROSITE" id="PS50850">
    <property type="entry name" value="MFS"/>
    <property type="match status" value="1"/>
</dbReference>
<dbReference type="Pfam" id="PF00083">
    <property type="entry name" value="Sugar_tr"/>
    <property type="match status" value="1"/>
</dbReference>
<feature type="transmembrane region" description="Helical" evidence="6">
    <location>
        <begin position="220"/>
        <end position="241"/>
    </location>
</feature>
<gene>
    <name evidence="8" type="ORF">NZD89_06570</name>
</gene>
<dbReference type="RefSeq" id="WP_268006946.1">
    <property type="nucleotide sequence ID" value="NZ_CP104067.1"/>
</dbReference>
<protein>
    <submittedName>
        <fullName evidence="8">MFS transporter</fullName>
    </submittedName>
</protein>
<keyword evidence="4 6" id="KW-1133">Transmembrane helix</keyword>
<dbReference type="InterPro" id="IPR036259">
    <property type="entry name" value="MFS_trans_sf"/>
</dbReference>
<feature type="transmembrane region" description="Helical" evidence="6">
    <location>
        <begin position="195"/>
        <end position="214"/>
    </location>
</feature>
<dbReference type="EMBL" id="CP104067">
    <property type="protein sequence ID" value="WAH43068.1"/>
    <property type="molecule type" value="Genomic_DNA"/>
</dbReference>
<dbReference type="PANTHER" id="PTHR48021">
    <property type="match status" value="1"/>
</dbReference>
<dbReference type="Gene3D" id="1.20.1250.20">
    <property type="entry name" value="MFS general substrate transporter like domains"/>
    <property type="match status" value="1"/>
</dbReference>
<feature type="transmembrane region" description="Helical" evidence="6">
    <location>
        <begin position="65"/>
        <end position="85"/>
    </location>
</feature>